<accession>A0AAD7EGV0</accession>
<gene>
    <name evidence="2" type="ORF">DFH08DRAFT_1029070</name>
</gene>
<evidence type="ECO:0008006" key="4">
    <source>
        <dbReference type="Google" id="ProtNLM"/>
    </source>
</evidence>
<reference evidence="2" key="1">
    <citation type="submission" date="2023-03" db="EMBL/GenBank/DDBJ databases">
        <title>Massive genome expansion in bonnet fungi (Mycena s.s.) driven by repeated elements and novel gene families across ecological guilds.</title>
        <authorList>
            <consortium name="Lawrence Berkeley National Laboratory"/>
            <person name="Harder C.B."/>
            <person name="Miyauchi S."/>
            <person name="Viragh M."/>
            <person name="Kuo A."/>
            <person name="Thoen E."/>
            <person name="Andreopoulos B."/>
            <person name="Lu D."/>
            <person name="Skrede I."/>
            <person name="Drula E."/>
            <person name="Henrissat B."/>
            <person name="Morin E."/>
            <person name="Kohler A."/>
            <person name="Barry K."/>
            <person name="LaButti K."/>
            <person name="Morin E."/>
            <person name="Salamov A."/>
            <person name="Lipzen A."/>
            <person name="Mereny Z."/>
            <person name="Hegedus B."/>
            <person name="Baldrian P."/>
            <person name="Stursova M."/>
            <person name="Weitz H."/>
            <person name="Taylor A."/>
            <person name="Grigoriev I.V."/>
            <person name="Nagy L.G."/>
            <person name="Martin F."/>
            <person name="Kauserud H."/>
        </authorList>
    </citation>
    <scope>NUCLEOTIDE SEQUENCE</scope>
    <source>
        <strain evidence="2">CBHHK002</strain>
    </source>
</reference>
<evidence type="ECO:0000313" key="2">
    <source>
        <dbReference type="EMBL" id="KAJ7323519.1"/>
    </source>
</evidence>
<organism evidence="2 3">
    <name type="scientific">Mycena albidolilacea</name>
    <dbReference type="NCBI Taxonomy" id="1033008"/>
    <lineage>
        <taxon>Eukaryota</taxon>
        <taxon>Fungi</taxon>
        <taxon>Dikarya</taxon>
        <taxon>Basidiomycota</taxon>
        <taxon>Agaricomycotina</taxon>
        <taxon>Agaricomycetes</taxon>
        <taxon>Agaricomycetidae</taxon>
        <taxon>Agaricales</taxon>
        <taxon>Marasmiineae</taxon>
        <taxon>Mycenaceae</taxon>
        <taxon>Mycena</taxon>
    </lineage>
</organism>
<sequence length="1499" mass="165312">MSRTALAGYFHNLREKQNDSHYRTYCRGCVLHQKKLLQDAGTYKDADWQAKGDSFIDACHATSSIRGDKEPWITHLLGGKGTTACIHVTDAARKEARIHKDLEDAKATGRAGKRSAPAQPISGDVAFAAGPSTSTSGPRHDRTASGADEPASKRFKQGSFQVFTGRDQPFTTAETEEIQAQVLRATVSAGLPFRMWENPEVVRLVRMFRTAGPDVLPSRKVVGGRLLNEAAEKVEGTVKAALEMKEVGLIQARVMTHLIQHGGWKSRKKADWNGLCANVNYKTYTLELIDMTAHSKDGPALCKLFSDMIDRVETKYKCYVIYFITDADGGSKKGRVPLGKQRPWLFVPSCWAHQFQLILGDYFKVYPYGAEIAEQATGLIGRINNHGKVRAIFDNVQERLSANRVGRIIILAYFVANLTRWTTHCIAFMRLLVLQDYLQLAVLQSRGAIIAAQVGAAKYTEATRLEEEAEYYCDLIRSPEFWNGLTSVVSDIEPICYGTNINQKDSTRADQSSRRHWLHALRNQPLYLVALLLHPFEGVSAFGPRANFDHFKITALVVEVYRRINSYPGNTDTPEQRKEKERHISKLMFEYLSSTGNFQGWAAARDDFGIYVVVNQAGCERLFSHIKETESPRRSRLGVDKLQKIAKVNAAIKAEQLAEGVRFPARGKRKNHKAVAKLIAVPRYRDLLDNSDDDENTPGSHLVSSRIQRRLELRKWVSDAQAAEQDEATDEEDEPIPAIVPKVKKWTKTTLAVLFGDVVKNPVVKLAKADLAREAALMEALAEAEEDARLDDVEADIDTLVRQVTAFDNAIVAFSPTNGSVDDALAIHADATSIINTLNTAASDVEATGEFSEDDDTAILSAIETSVPTVVGSLLDIIDKKPAFEALPICGIPALFLKDLQNLQNASVGFGNALINTAPAYPIYVFTQFSEGFKEFRKRLIHPDANYHNQKRRASEAVIDCSEINRLRHRVYATRLFVRVWRRPPVNTRLCPVRFPCASSARPPLIPPRQPPFPASALSAGTVLRPALAFALLSGFRHPLRSIAACLHYQSFGSPPRITIISAQVSTIPPRSNSRSEVCNSFAHGAGRQTASFVIFHDGDATEALASIRCELLGLRAHLGSIQWTFQATTPTHGIQATLATHPLEHSAAGKSFSAVRQRPPPTRLPETPTAPYHRRDDVDAARAAHARYHPQANTSQRQCPASARVPAPHGVGLGGPGGVGGGMGPGGAVEGHMPTAVAHMDDAATKLSDRVRRCFNCCTTGTTYTLPPAPRAIPAQARSFRELDFALQVAAPGAGSGAEGTRASPRYCFLWCARGFLFRDGSVVSDASDPSPSFWAARGSRALPPPRELRERRRLRKRAMVSFVHPRASLPCYATYISTSTSIARSPSSSLVPHPLSLDLVFSLPSPPPIHTPIRSPSSVHPPRPPAPLHSLLHLVLYSSLRPSYDRRASGGIDFLPRMRYDEFLVSASKIRKLASRILFELREGFQRASYTYCVKYE</sequence>
<dbReference type="Proteomes" id="UP001218218">
    <property type="component" value="Unassembled WGS sequence"/>
</dbReference>
<dbReference type="Pfam" id="PF12296">
    <property type="entry name" value="HsbA"/>
    <property type="match status" value="1"/>
</dbReference>
<feature type="region of interest" description="Disordered" evidence="1">
    <location>
        <begin position="1150"/>
        <end position="1174"/>
    </location>
</feature>
<dbReference type="SUPFAM" id="SSF53098">
    <property type="entry name" value="Ribonuclease H-like"/>
    <property type="match status" value="1"/>
</dbReference>
<dbReference type="InterPro" id="IPR012337">
    <property type="entry name" value="RNaseH-like_sf"/>
</dbReference>
<name>A0AAD7EGV0_9AGAR</name>
<proteinExistence type="predicted"/>
<feature type="region of interest" description="Disordered" evidence="1">
    <location>
        <begin position="103"/>
        <end position="159"/>
    </location>
</feature>
<keyword evidence="3" id="KW-1185">Reference proteome</keyword>
<dbReference type="GO" id="GO:0005576">
    <property type="term" value="C:extracellular region"/>
    <property type="evidence" value="ECO:0007669"/>
    <property type="project" value="TreeGrafter"/>
</dbReference>
<dbReference type="InterPro" id="IPR021054">
    <property type="entry name" value="Cell_wall_mannoprotein_1"/>
</dbReference>
<dbReference type="Gene3D" id="1.20.1280.140">
    <property type="match status" value="1"/>
</dbReference>
<dbReference type="PANTHER" id="PTHR38123">
    <property type="entry name" value="CELL WALL SERINE-THREONINE-RICH GALACTOMANNOPROTEIN MP1 (AFU_ORTHOLOGUE AFUA_4G03240)"/>
    <property type="match status" value="1"/>
</dbReference>
<comment type="caution">
    <text evidence="2">The sequence shown here is derived from an EMBL/GenBank/DDBJ whole genome shotgun (WGS) entry which is preliminary data.</text>
</comment>
<dbReference type="PANTHER" id="PTHR38123:SF1">
    <property type="entry name" value="HYDROPHOBIC SURFACE BINDING PROTEIN"/>
    <property type="match status" value="1"/>
</dbReference>
<evidence type="ECO:0000256" key="1">
    <source>
        <dbReference type="SAM" id="MobiDB-lite"/>
    </source>
</evidence>
<dbReference type="EMBL" id="JARIHO010000046">
    <property type="protein sequence ID" value="KAJ7323519.1"/>
    <property type="molecule type" value="Genomic_DNA"/>
</dbReference>
<protein>
    <recommendedName>
        <fullName evidence="4">DUF659 domain-containing protein</fullName>
    </recommendedName>
</protein>
<evidence type="ECO:0000313" key="3">
    <source>
        <dbReference type="Proteomes" id="UP001218218"/>
    </source>
</evidence>